<dbReference type="EMBL" id="DXAK01000047">
    <property type="protein sequence ID" value="HJA07415.1"/>
    <property type="molecule type" value="Genomic_DNA"/>
</dbReference>
<comment type="caution">
    <text evidence="1">The sequence shown here is derived from an EMBL/GenBank/DDBJ whole genome shotgun (WGS) entry which is preliminary data.</text>
</comment>
<accession>A0A9D2HCS3</accession>
<reference evidence="1" key="1">
    <citation type="journal article" date="2021" name="PeerJ">
        <title>Extensive microbial diversity within the chicken gut microbiome revealed by metagenomics and culture.</title>
        <authorList>
            <person name="Gilroy R."/>
            <person name="Ravi A."/>
            <person name="Getino M."/>
            <person name="Pursley I."/>
            <person name="Horton D.L."/>
            <person name="Alikhan N.F."/>
            <person name="Baker D."/>
            <person name="Gharbi K."/>
            <person name="Hall N."/>
            <person name="Watson M."/>
            <person name="Adriaenssens E.M."/>
            <person name="Foster-Nyarko E."/>
            <person name="Jarju S."/>
            <person name="Secka A."/>
            <person name="Antonio M."/>
            <person name="Oren A."/>
            <person name="Chaudhuri R.R."/>
            <person name="La Ragione R."/>
            <person name="Hildebrand F."/>
            <person name="Pallen M.J."/>
        </authorList>
    </citation>
    <scope>NUCLEOTIDE SEQUENCE</scope>
    <source>
        <strain evidence="1">ChiSjej2B20-11307</strain>
    </source>
</reference>
<organism evidence="1 2">
    <name type="scientific">Candidatus Mediterraneibacter pullicola</name>
    <dbReference type="NCBI Taxonomy" id="2838682"/>
    <lineage>
        <taxon>Bacteria</taxon>
        <taxon>Bacillati</taxon>
        <taxon>Bacillota</taxon>
        <taxon>Clostridia</taxon>
        <taxon>Lachnospirales</taxon>
        <taxon>Lachnospiraceae</taxon>
        <taxon>Mediterraneibacter</taxon>
    </lineage>
</organism>
<sequence>KQEQTVGKSSGSCLFFYTRYMFFDMGLGGYSDEADYRPDGNGRDTPVIIFYLSCQKHIIKGVAAGAVKE</sequence>
<feature type="non-terminal residue" evidence="1">
    <location>
        <position position="1"/>
    </location>
</feature>
<reference evidence="1" key="2">
    <citation type="submission" date="2021-04" db="EMBL/GenBank/DDBJ databases">
        <authorList>
            <person name="Gilroy R."/>
        </authorList>
    </citation>
    <scope>NUCLEOTIDE SEQUENCE</scope>
    <source>
        <strain evidence="1">ChiSjej2B20-11307</strain>
    </source>
</reference>
<name>A0A9D2HCS3_9FIRM</name>
<gene>
    <name evidence="1" type="ORF">H9798_09795</name>
</gene>
<evidence type="ECO:0000313" key="2">
    <source>
        <dbReference type="Proteomes" id="UP000824223"/>
    </source>
</evidence>
<proteinExistence type="predicted"/>
<evidence type="ECO:0000313" key="1">
    <source>
        <dbReference type="EMBL" id="HJA07415.1"/>
    </source>
</evidence>
<dbReference type="Proteomes" id="UP000824223">
    <property type="component" value="Unassembled WGS sequence"/>
</dbReference>
<protein>
    <submittedName>
        <fullName evidence="1">Uncharacterized protein</fullName>
    </submittedName>
</protein>
<dbReference type="AlphaFoldDB" id="A0A9D2HCS3"/>